<feature type="domain" description="Aminoacyl-transfer RNA synthetases class-II family profile" evidence="16">
    <location>
        <begin position="150"/>
        <end position="407"/>
    </location>
</feature>
<keyword evidence="7" id="KW-0648">Protein biosynthesis</keyword>
<dbReference type="NCBIfam" id="TIGR00469">
    <property type="entry name" value="pheS_mito"/>
    <property type="match status" value="1"/>
</dbReference>
<feature type="domain" description="FDX-ACB" evidence="17">
    <location>
        <begin position="409"/>
        <end position="502"/>
    </location>
</feature>
<reference evidence="18 19" key="1">
    <citation type="submission" date="2014-02" db="EMBL/GenBank/DDBJ databases">
        <title>Transposable element dynamics among asymbiotic and ectomycorrhizal Amanita fungi.</title>
        <authorList>
            <consortium name="DOE Joint Genome Institute"/>
            <person name="Hess J."/>
            <person name="Skrede I."/>
            <person name="Wolfe B."/>
            <person name="LaButti K."/>
            <person name="Ohm R.A."/>
            <person name="Grigoriev I.V."/>
            <person name="Pringle A."/>
        </authorList>
    </citation>
    <scope>NUCLEOTIDE SEQUENCE [LARGE SCALE GENOMIC DNA]</scope>
    <source>
        <strain evidence="18 19">SKay4041</strain>
    </source>
</reference>
<keyword evidence="9" id="KW-0496">Mitochondrion</keyword>
<dbReference type="SUPFAM" id="SSF55681">
    <property type="entry name" value="Class II aaRS and biotin synthetases"/>
    <property type="match status" value="1"/>
</dbReference>
<dbReference type="InterPro" id="IPR005121">
    <property type="entry name" value="Fdx_antiC-bd"/>
</dbReference>
<evidence type="ECO:0000313" key="18">
    <source>
        <dbReference type="EMBL" id="PFH54349.1"/>
    </source>
</evidence>
<dbReference type="SUPFAM" id="SSF54991">
    <property type="entry name" value="Anticodon-binding domain of PheRS"/>
    <property type="match status" value="1"/>
</dbReference>
<dbReference type="Gene3D" id="3.30.930.10">
    <property type="entry name" value="Bira Bifunctional Protein, Domain 2"/>
    <property type="match status" value="1"/>
</dbReference>
<keyword evidence="8" id="KW-0809">Transit peptide</keyword>
<evidence type="ECO:0000256" key="14">
    <source>
        <dbReference type="ARBA" id="ARBA00073229"/>
    </source>
</evidence>
<feature type="compositionally biased region" description="Polar residues" evidence="15">
    <location>
        <begin position="28"/>
        <end position="39"/>
    </location>
</feature>
<evidence type="ECO:0000256" key="7">
    <source>
        <dbReference type="ARBA" id="ARBA00022917"/>
    </source>
</evidence>
<dbReference type="FunFam" id="3.30.70.380:FF:000002">
    <property type="entry name" value="phenylalanine--tRNA ligase, mitochondrial"/>
    <property type="match status" value="1"/>
</dbReference>
<keyword evidence="6" id="KW-0067">ATP-binding</keyword>
<dbReference type="InterPro" id="IPR036690">
    <property type="entry name" value="Fdx_antiC-bd_sf"/>
</dbReference>
<dbReference type="EMBL" id="KZ301970">
    <property type="protein sequence ID" value="PFH54349.1"/>
    <property type="molecule type" value="Genomic_DNA"/>
</dbReference>
<dbReference type="GO" id="GO:0005524">
    <property type="term" value="F:ATP binding"/>
    <property type="evidence" value="ECO:0007669"/>
    <property type="project" value="UniProtKB-KW"/>
</dbReference>
<dbReference type="InterPro" id="IPR045864">
    <property type="entry name" value="aa-tRNA-synth_II/BPL/LPL"/>
</dbReference>
<dbReference type="Pfam" id="PF03147">
    <property type="entry name" value="FDX-ACB"/>
    <property type="match status" value="1"/>
</dbReference>
<feature type="compositionally biased region" description="Acidic residues" evidence="15">
    <location>
        <begin position="46"/>
        <end position="58"/>
    </location>
</feature>
<dbReference type="EC" id="6.1.1.20" evidence="3"/>
<dbReference type="PANTHER" id="PTHR11538">
    <property type="entry name" value="PHENYLALANYL-TRNA SYNTHETASE"/>
    <property type="match status" value="1"/>
</dbReference>
<evidence type="ECO:0000256" key="10">
    <source>
        <dbReference type="ARBA" id="ARBA00023146"/>
    </source>
</evidence>
<evidence type="ECO:0000256" key="6">
    <source>
        <dbReference type="ARBA" id="ARBA00022840"/>
    </source>
</evidence>
<dbReference type="Gene3D" id="3.30.70.380">
    <property type="entry name" value="Ferrodoxin-fold anticodon-binding domain"/>
    <property type="match status" value="1"/>
</dbReference>
<feature type="region of interest" description="Disordered" evidence="15">
    <location>
        <begin position="46"/>
        <end position="77"/>
    </location>
</feature>
<dbReference type="Proteomes" id="UP000242287">
    <property type="component" value="Unassembled WGS sequence"/>
</dbReference>
<dbReference type="InterPro" id="IPR004530">
    <property type="entry name" value="Phe-tRNA-synth_IIc_mito"/>
</dbReference>
<evidence type="ECO:0000256" key="4">
    <source>
        <dbReference type="ARBA" id="ARBA00022598"/>
    </source>
</evidence>
<evidence type="ECO:0000256" key="13">
    <source>
        <dbReference type="ARBA" id="ARBA00057761"/>
    </source>
</evidence>
<dbReference type="GO" id="GO:0006432">
    <property type="term" value="P:phenylalanyl-tRNA aminoacylation"/>
    <property type="evidence" value="ECO:0007669"/>
    <property type="project" value="InterPro"/>
</dbReference>
<evidence type="ECO:0000256" key="15">
    <source>
        <dbReference type="SAM" id="MobiDB-lite"/>
    </source>
</evidence>
<keyword evidence="19" id="KW-1185">Reference proteome</keyword>
<evidence type="ECO:0000256" key="3">
    <source>
        <dbReference type="ARBA" id="ARBA00012814"/>
    </source>
</evidence>
<evidence type="ECO:0000256" key="12">
    <source>
        <dbReference type="ARBA" id="ARBA00049255"/>
    </source>
</evidence>
<dbReference type="PANTHER" id="PTHR11538:SF41">
    <property type="entry name" value="PHENYLALANINE--TRNA LIGASE, MITOCHONDRIAL"/>
    <property type="match status" value="1"/>
</dbReference>
<evidence type="ECO:0000313" key="19">
    <source>
        <dbReference type="Proteomes" id="UP000242287"/>
    </source>
</evidence>
<feature type="region of interest" description="Disordered" evidence="15">
    <location>
        <begin position="21"/>
        <end position="40"/>
    </location>
</feature>
<comment type="subcellular location">
    <subcellularLocation>
        <location evidence="1">Mitochondrion matrix</location>
    </subcellularLocation>
</comment>
<dbReference type="SMART" id="SM00896">
    <property type="entry name" value="FDX-ACB"/>
    <property type="match status" value="1"/>
</dbReference>
<proteinExistence type="inferred from homology"/>
<evidence type="ECO:0000256" key="9">
    <source>
        <dbReference type="ARBA" id="ARBA00023128"/>
    </source>
</evidence>
<dbReference type="PROSITE" id="PS51447">
    <property type="entry name" value="FDX_ACB"/>
    <property type="match status" value="1"/>
</dbReference>
<dbReference type="FunFam" id="3.30.930.10:FF:000053">
    <property type="entry name" value="Phenylalanyl-tRNA synthetase mitochondrial"/>
    <property type="match status" value="1"/>
</dbReference>
<dbReference type="STRING" id="703135.A0A2A9NUZ3"/>
<comment type="function">
    <text evidence="13">Is responsible for the charging of tRNA(Phe) with phenylalanine in mitochondrial translation.</text>
</comment>
<evidence type="ECO:0000256" key="1">
    <source>
        <dbReference type="ARBA" id="ARBA00004305"/>
    </source>
</evidence>
<keyword evidence="4" id="KW-0436">Ligase</keyword>
<dbReference type="InterPro" id="IPR002319">
    <property type="entry name" value="Phenylalanyl-tRNA_Synthase"/>
</dbReference>
<dbReference type="Pfam" id="PF01409">
    <property type="entry name" value="tRNA-synt_2d"/>
    <property type="match status" value="2"/>
</dbReference>
<comment type="similarity">
    <text evidence="2">Belongs to the class-II aminoacyl-tRNA synthetase family.</text>
</comment>
<dbReference type="GO" id="GO:0004826">
    <property type="term" value="F:phenylalanine-tRNA ligase activity"/>
    <property type="evidence" value="ECO:0007669"/>
    <property type="project" value="UniProtKB-EC"/>
</dbReference>
<organism evidence="18 19">
    <name type="scientific">Amanita thiersii Skay4041</name>
    <dbReference type="NCBI Taxonomy" id="703135"/>
    <lineage>
        <taxon>Eukaryota</taxon>
        <taxon>Fungi</taxon>
        <taxon>Dikarya</taxon>
        <taxon>Basidiomycota</taxon>
        <taxon>Agaricomycotina</taxon>
        <taxon>Agaricomycetes</taxon>
        <taxon>Agaricomycetidae</taxon>
        <taxon>Agaricales</taxon>
        <taxon>Pluteineae</taxon>
        <taxon>Amanitaceae</taxon>
        <taxon>Amanita</taxon>
    </lineage>
</organism>
<keyword evidence="5" id="KW-0547">Nucleotide-binding</keyword>
<evidence type="ECO:0000259" key="16">
    <source>
        <dbReference type="PROSITE" id="PS50862"/>
    </source>
</evidence>
<name>A0A2A9NUZ3_9AGAR</name>
<dbReference type="GO" id="GO:0000049">
    <property type="term" value="F:tRNA binding"/>
    <property type="evidence" value="ECO:0007669"/>
    <property type="project" value="InterPro"/>
</dbReference>
<accession>A0A2A9NUZ3</accession>
<comment type="catalytic activity">
    <reaction evidence="12">
        <text>tRNA(Phe) + L-phenylalanine + ATP = L-phenylalanyl-tRNA(Phe) + AMP + diphosphate + H(+)</text>
        <dbReference type="Rhea" id="RHEA:19413"/>
        <dbReference type="Rhea" id="RHEA-COMP:9668"/>
        <dbReference type="Rhea" id="RHEA-COMP:9699"/>
        <dbReference type="ChEBI" id="CHEBI:15378"/>
        <dbReference type="ChEBI" id="CHEBI:30616"/>
        <dbReference type="ChEBI" id="CHEBI:33019"/>
        <dbReference type="ChEBI" id="CHEBI:58095"/>
        <dbReference type="ChEBI" id="CHEBI:78442"/>
        <dbReference type="ChEBI" id="CHEBI:78531"/>
        <dbReference type="ChEBI" id="CHEBI:456215"/>
        <dbReference type="EC" id="6.1.1.20"/>
    </reaction>
</comment>
<protein>
    <recommendedName>
        <fullName evidence="14">Phenylalanine--tRNA ligase, mitochondrial</fullName>
        <ecNumber evidence="3">6.1.1.20</ecNumber>
    </recommendedName>
    <alternativeName>
        <fullName evidence="11">Phenylalanyl-tRNA synthetase</fullName>
    </alternativeName>
</protein>
<dbReference type="InterPro" id="IPR006195">
    <property type="entry name" value="aa-tRNA-synth_II"/>
</dbReference>
<gene>
    <name evidence="18" type="ORF">AMATHDRAFT_72846</name>
</gene>
<evidence type="ECO:0000256" key="2">
    <source>
        <dbReference type="ARBA" id="ARBA00008226"/>
    </source>
</evidence>
<sequence length="502" mass="56901">MIVVQTQTVTVPPPAHTRLAAYPIPESPSHSATASSPKTTAVVEMVTDDEEDEDEIDDPRETANVRPGRSARRPPSRWFSGCSSALSGSLPKYVEIQGKKYQTDQVTNITPAIISKIPLRLHTQPNHPLSTLRAMIESHYPDYAHLSSFSPLVTPFKNFDELSFPSDHPGRSATDSYYINKDLMLRTHTSAHEVEVFGSGQTKWLLTADVYRRDEIDGSHYPVFHQMEGARIFATNANGMQEVKEDNERLAHHLAMSNIIIEDVKHVSETNPVQPGHDPRFAELVAQNLKLSLNSLMLKLFGDVAGEGPNEPLRVRWIEAYFPFTSPSFEVEVFFRGKWLEILGSGVVRQATLDTAKVPDNIGWAYGLGLERIAMILFSIPDIRLFWSADERFLSQFEQGKITTFKPYSRYPSCFKDVSFWIPRGQSLHENDFCDLIRDVTGDLVEDVKKIDDFLHPKSNRRSQCFRINYRSMDRSLANDEVNDIQSRVVSQLCNQFGVEIR</sequence>
<keyword evidence="10" id="KW-0030">Aminoacyl-tRNA synthetase</keyword>
<dbReference type="GO" id="GO:0005759">
    <property type="term" value="C:mitochondrial matrix"/>
    <property type="evidence" value="ECO:0007669"/>
    <property type="project" value="UniProtKB-SubCell"/>
</dbReference>
<evidence type="ECO:0000256" key="8">
    <source>
        <dbReference type="ARBA" id="ARBA00022946"/>
    </source>
</evidence>
<evidence type="ECO:0000256" key="5">
    <source>
        <dbReference type="ARBA" id="ARBA00022741"/>
    </source>
</evidence>
<dbReference type="PROSITE" id="PS50862">
    <property type="entry name" value="AA_TRNA_LIGASE_II"/>
    <property type="match status" value="1"/>
</dbReference>
<dbReference type="AlphaFoldDB" id="A0A2A9NUZ3"/>
<dbReference type="OrthoDB" id="4457at2759"/>
<evidence type="ECO:0000259" key="17">
    <source>
        <dbReference type="PROSITE" id="PS51447"/>
    </source>
</evidence>
<evidence type="ECO:0000256" key="11">
    <source>
        <dbReference type="ARBA" id="ARBA00031194"/>
    </source>
</evidence>